<dbReference type="InterPro" id="IPR049704">
    <property type="entry name" value="Aminotrans_3_PPA_site"/>
</dbReference>
<dbReference type="PROSITE" id="PS00600">
    <property type="entry name" value="AA_TRANSFER_CLASS_3"/>
    <property type="match status" value="1"/>
</dbReference>
<accession>A0A382ZQF1</accession>
<evidence type="ECO:0000256" key="2">
    <source>
        <dbReference type="ARBA" id="ARBA00022898"/>
    </source>
</evidence>
<dbReference type="InterPro" id="IPR005814">
    <property type="entry name" value="Aminotrans_3"/>
</dbReference>
<dbReference type="AlphaFoldDB" id="A0A382ZQF1"/>
<dbReference type="Gene3D" id="3.40.640.10">
    <property type="entry name" value="Type I PLP-dependent aspartate aminotransferase-like (Major domain)"/>
    <property type="match status" value="1"/>
</dbReference>
<dbReference type="SUPFAM" id="SSF53383">
    <property type="entry name" value="PLP-dependent transferases"/>
    <property type="match status" value="1"/>
</dbReference>
<comment type="cofactor">
    <cofactor evidence="1">
        <name>pyridoxal 5'-phosphate</name>
        <dbReference type="ChEBI" id="CHEBI:597326"/>
    </cofactor>
</comment>
<feature type="non-terminal residue" evidence="3">
    <location>
        <position position="1"/>
    </location>
</feature>
<dbReference type="InterPro" id="IPR015422">
    <property type="entry name" value="PyrdxlP-dep_Trfase_small"/>
</dbReference>
<dbReference type="GO" id="GO:0030170">
    <property type="term" value="F:pyridoxal phosphate binding"/>
    <property type="evidence" value="ECO:0007669"/>
    <property type="project" value="InterPro"/>
</dbReference>
<evidence type="ECO:0000256" key="1">
    <source>
        <dbReference type="ARBA" id="ARBA00001933"/>
    </source>
</evidence>
<proteinExistence type="predicted"/>
<dbReference type="InterPro" id="IPR015421">
    <property type="entry name" value="PyrdxlP-dep_Trfase_major"/>
</dbReference>
<name>A0A382ZQF1_9ZZZZ</name>
<dbReference type="PANTHER" id="PTHR43713:SF3">
    <property type="entry name" value="GLUTAMATE-1-SEMIALDEHYDE 2,1-AMINOMUTASE 1, CHLOROPLASTIC-RELATED"/>
    <property type="match status" value="1"/>
</dbReference>
<evidence type="ECO:0008006" key="4">
    <source>
        <dbReference type="Google" id="ProtNLM"/>
    </source>
</evidence>
<sequence length="214" mass="23237">QPEFLEGLRRLCDQLGCLLIFDEVVTGFRLAYGGAQAALGIRPDLATFGKVIGGSGPLSVVAGRAEIIDLANPTRKSDANYAYFNGTLHGNPIAAATTLAALDELAQPGVYKRLNATSESFCSDAQKILDRHSVPAIAAQVGSLWQFLFMAQPPRNQADMAAADTEAMRRLDTEMMKRGQYMLPGVRRFISCVHTDVELEETLQALDESCRTLT</sequence>
<dbReference type="InterPro" id="IPR015424">
    <property type="entry name" value="PyrdxlP-dep_Trfase"/>
</dbReference>
<dbReference type="Gene3D" id="3.90.1150.10">
    <property type="entry name" value="Aspartate Aminotransferase, domain 1"/>
    <property type="match status" value="1"/>
</dbReference>
<reference evidence="3" key="1">
    <citation type="submission" date="2018-05" db="EMBL/GenBank/DDBJ databases">
        <authorList>
            <person name="Lanie J.A."/>
            <person name="Ng W.-L."/>
            <person name="Kazmierczak K.M."/>
            <person name="Andrzejewski T.M."/>
            <person name="Davidsen T.M."/>
            <person name="Wayne K.J."/>
            <person name="Tettelin H."/>
            <person name="Glass J.I."/>
            <person name="Rusch D."/>
            <person name="Podicherti R."/>
            <person name="Tsui H.-C.T."/>
            <person name="Winkler M.E."/>
        </authorList>
    </citation>
    <scope>NUCLEOTIDE SEQUENCE</scope>
</reference>
<evidence type="ECO:0000313" key="3">
    <source>
        <dbReference type="EMBL" id="SVD97530.1"/>
    </source>
</evidence>
<keyword evidence="2" id="KW-0663">Pyridoxal phosphate</keyword>
<dbReference type="Pfam" id="PF00202">
    <property type="entry name" value="Aminotran_3"/>
    <property type="match status" value="1"/>
</dbReference>
<protein>
    <recommendedName>
        <fullName evidence="4">Aminotransferase class III-fold pyridoxal phosphate-dependent enzyme</fullName>
    </recommendedName>
</protein>
<organism evidence="3">
    <name type="scientific">marine metagenome</name>
    <dbReference type="NCBI Taxonomy" id="408172"/>
    <lineage>
        <taxon>unclassified sequences</taxon>
        <taxon>metagenomes</taxon>
        <taxon>ecological metagenomes</taxon>
    </lineage>
</organism>
<dbReference type="GO" id="GO:0008483">
    <property type="term" value="F:transaminase activity"/>
    <property type="evidence" value="ECO:0007669"/>
    <property type="project" value="InterPro"/>
</dbReference>
<gene>
    <name evidence="3" type="ORF">METZ01_LOCUS450384</name>
</gene>
<dbReference type="PANTHER" id="PTHR43713">
    <property type="entry name" value="GLUTAMATE-1-SEMIALDEHYDE 2,1-AMINOMUTASE"/>
    <property type="match status" value="1"/>
</dbReference>
<dbReference type="EMBL" id="UINC01185695">
    <property type="protein sequence ID" value="SVD97530.1"/>
    <property type="molecule type" value="Genomic_DNA"/>
</dbReference>